<dbReference type="RefSeq" id="XP_007881163.1">
    <property type="nucleotide sequence ID" value="XM_007882972.1"/>
</dbReference>
<dbReference type="EMBL" id="KE361641">
    <property type="protein sequence ID" value="EPQ27161.1"/>
    <property type="molecule type" value="Genomic_DNA"/>
</dbReference>
<evidence type="ECO:0000256" key="2">
    <source>
        <dbReference type="ARBA" id="ARBA00023015"/>
    </source>
</evidence>
<dbReference type="Proteomes" id="UP000053664">
    <property type="component" value="Unassembled WGS sequence"/>
</dbReference>
<dbReference type="KEGG" id="pfp:PFL1_05442"/>
<dbReference type="GO" id="GO:0006325">
    <property type="term" value="P:chromatin organization"/>
    <property type="evidence" value="ECO:0007669"/>
    <property type="project" value="UniProtKB-KW"/>
</dbReference>
<evidence type="ECO:0000256" key="3">
    <source>
        <dbReference type="ARBA" id="ARBA00023163"/>
    </source>
</evidence>
<evidence type="ECO:0000313" key="8">
    <source>
        <dbReference type="Proteomes" id="UP000053664"/>
    </source>
</evidence>
<feature type="compositionally biased region" description="Low complexity" evidence="5">
    <location>
        <begin position="107"/>
        <end position="139"/>
    </location>
</feature>
<keyword evidence="4" id="KW-0539">Nucleus</keyword>
<feature type="compositionally biased region" description="Gly residues" evidence="5">
    <location>
        <begin position="959"/>
        <end position="972"/>
    </location>
</feature>
<evidence type="ECO:0000256" key="4">
    <source>
        <dbReference type="ARBA" id="ARBA00023242"/>
    </source>
</evidence>
<feature type="region of interest" description="Disordered" evidence="5">
    <location>
        <begin position="1"/>
        <end position="179"/>
    </location>
</feature>
<dbReference type="InterPro" id="IPR003150">
    <property type="entry name" value="DNA-bd_RFX"/>
</dbReference>
<feature type="region of interest" description="Disordered" evidence="5">
    <location>
        <begin position="689"/>
        <end position="713"/>
    </location>
</feature>
<keyword evidence="1" id="KW-0156">Chromatin regulator</keyword>
<dbReference type="PANTHER" id="PTHR22970:SF14">
    <property type="entry name" value="AT-RICH INTERACTIVE DOMAIN-CONTAINING PROTEIN 2"/>
    <property type="match status" value="1"/>
</dbReference>
<feature type="region of interest" description="Disordered" evidence="5">
    <location>
        <begin position="934"/>
        <end position="981"/>
    </location>
</feature>
<evidence type="ECO:0000256" key="1">
    <source>
        <dbReference type="ARBA" id="ARBA00022853"/>
    </source>
</evidence>
<keyword evidence="2" id="KW-0805">Transcription regulation</keyword>
<keyword evidence="3" id="KW-0804">Transcription</keyword>
<dbReference type="PANTHER" id="PTHR22970">
    <property type="entry name" value="AT-RICH INTERACTIVE DOMAIN-CONTAINING PROTEIN 2"/>
    <property type="match status" value="1"/>
</dbReference>
<dbReference type="GeneID" id="19319533"/>
<feature type="compositionally biased region" description="Low complexity" evidence="5">
    <location>
        <begin position="23"/>
        <end position="37"/>
    </location>
</feature>
<reference evidence="7 8" key="1">
    <citation type="journal article" date="2013" name="Plant Cell">
        <title>The transition from a phytopathogenic smut ancestor to an anamorphic biocontrol agent deciphered by comparative whole-genome analysis.</title>
        <authorList>
            <person name="Lefebvre F."/>
            <person name="Joly D.L."/>
            <person name="Labbe C."/>
            <person name="Teichmann B."/>
            <person name="Linning R."/>
            <person name="Belzile F."/>
            <person name="Bakkeren G."/>
            <person name="Belanger R.R."/>
        </authorList>
    </citation>
    <scope>NUCLEOTIDE SEQUENCE [LARGE SCALE GENOMIC DNA]</scope>
    <source>
        <strain evidence="7 8">PF-1</strain>
    </source>
</reference>
<evidence type="ECO:0000256" key="5">
    <source>
        <dbReference type="SAM" id="MobiDB-lite"/>
    </source>
</evidence>
<dbReference type="GO" id="GO:0016586">
    <property type="term" value="C:RSC-type complex"/>
    <property type="evidence" value="ECO:0007669"/>
    <property type="project" value="TreeGrafter"/>
</dbReference>
<feature type="compositionally biased region" description="Low complexity" evidence="5">
    <location>
        <begin position="147"/>
        <end position="159"/>
    </location>
</feature>
<dbReference type="AlphaFoldDB" id="A0A061H982"/>
<feature type="compositionally biased region" description="Basic and acidic residues" evidence="5">
    <location>
        <begin position="166"/>
        <end position="175"/>
    </location>
</feature>
<dbReference type="PROSITE" id="PS51526">
    <property type="entry name" value="RFX_DBD"/>
    <property type="match status" value="1"/>
</dbReference>
<dbReference type="eggNOG" id="ENOG502S6SH">
    <property type="taxonomic scope" value="Eukaryota"/>
</dbReference>
<dbReference type="OrthoDB" id="338531at2759"/>
<feature type="compositionally biased region" description="Pro residues" evidence="5">
    <location>
        <begin position="52"/>
        <end position="61"/>
    </location>
</feature>
<protein>
    <recommendedName>
        <fullName evidence="6">RFX-type winged-helix domain-containing protein</fullName>
    </recommendedName>
</protein>
<proteinExistence type="predicted"/>
<name>A0A061H982_9BASI</name>
<feature type="compositionally biased region" description="Low complexity" evidence="5">
    <location>
        <begin position="62"/>
        <end position="84"/>
    </location>
</feature>
<feature type="domain" description="RFX-type winged-helix" evidence="6">
    <location>
        <begin position="729"/>
        <end position="812"/>
    </location>
</feature>
<dbReference type="GO" id="GO:0003677">
    <property type="term" value="F:DNA binding"/>
    <property type="evidence" value="ECO:0007669"/>
    <property type="project" value="InterPro"/>
</dbReference>
<organism evidence="7 8">
    <name type="scientific">Pseudozyma flocculosa PF-1</name>
    <dbReference type="NCBI Taxonomy" id="1277687"/>
    <lineage>
        <taxon>Eukaryota</taxon>
        <taxon>Fungi</taxon>
        <taxon>Dikarya</taxon>
        <taxon>Basidiomycota</taxon>
        <taxon>Ustilaginomycotina</taxon>
        <taxon>Ustilaginomycetes</taxon>
        <taxon>Ustilaginales</taxon>
        <taxon>Ustilaginaceae</taxon>
        <taxon>Pseudozyma</taxon>
    </lineage>
</organism>
<feature type="compositionally biased region" description="Basic and acidic residues" evidence="5">
    <location>
        <begin position="689"/>
        <end position="707"/>
    </location>
</feature>
<dbReference type="InterPro" id="IPR052406">
    <property type="entry name" value="Chromatin_Remodeling_Comp"/>
</dbReference>
<dbReference type="GO" id="GO:0006355">
    <property type="term" value="P:regulation of DNA-templated transcription"/>
    <property type="evidence" value="ECO:0007669"/>
    <property type="project" value="InterPro"/>
</dbReference>
<accession>A0A061H982</accession>
<dbReference type="HOGENOM" id="CLU_292038_0_0_1"/>
<feature type="compositionally biased region" description="Basic residues" evidence="5">
    <location>
        <begin position="38"/>
        <end position="49"/>
    </location>
</feature>
<sequence>MSYPGTPSGTPFRGQPSQMAAHPAYAAQMQVQMQMQHQHQHQHQHHRQPHPIQAPPAPPAAPSQHHPQQQLPPQHFTPHHSIPAQPHPPHPSSFPSTPAQNRPIHPLPQHNRLQHLQHPQQHAPRSPASASPAAAASPLPARPSHPMPSASTPLTSAPPRHSRTHRAADAPPDARKRPRKIIGDGYEAPYLEHAPTNRLLLSLKSGLNTQIDWALSRLAANSLSKHHVLPFEKVSGLADALLAYPRRLCAAINAEPTEAWDGPDFEQPPGVDDVGIGAGSDGDHQAGATWFVGGRGIPHQPSLAQSSSVRRRLLLMPSSIHRRRARIGALITSTAAADDADTDDDDDEEELEAYRDFSFDPARIPAHAALMRRALEAALILRNMTMHSANARHLVSIRGVQSLIRDVLALPSMVLVRDADADGRPRAESEEWLELEGVTELRLHFLDILEGIAPRLHLSQRAQFSIAAPGLAGCKTASSSDADDDLQHLPHRREVPILPIPNLAGNLRAADEIFLQLLDMAHNSADRAFLLGSLRCLSAMSASERNESAFVEAELPGGRQSPGLLTRCIELLPLTQDPELIEAALDLVYQLVCIGNNGLRLAARMPPTPSPASVTKAATSAAVASLPPAAKALAAASASARSFARTFATVRLLVRNLTVGKTIWERDHRLSLNREWSFAVPGRSREAARKDREARLRRQNETAEDRAKQKRLTRKEKQALVALNEPERGVEWMKIVFSGNMEKEVTQMEFWTAYKDEFFALAQANLAAPLQPAADLIRAVSHVFPGAAAMVVPATAPGTQPRFVIRGIEVRERDLSEPFQCGWRSCPAKATRSAEAQREHAETHVRFSRDGECQWLSCDFAVAADDGDDARRQQLRAHVLTHLPDLATKAAASGEAKKAAAAAAATVVEAARQHSGEPAEFERKTLPNGSRYIKAKREASSDAAPLPLPDAGGRWPHSGGRGQGRGDAGVGHGRQPRRADV</sequence>
<gene>
    <name evidence="7" type="ORF">PFL1_05442</name>
</gene>
<evidence type="ECO:0000259" key="6">
    <source>
        <dbReference type="PROSITE" id="PS51526"/>
    </source>
</evidence>
<evidence type="ECO:0000313" key="7">
    <source>
        <dbReference type="EMBL" id="EPQ27161.1"/>
    </source>
</evidence>